<evidence type="ECO:0000313" key="1">
    <source>
        <dbReference type="EMBL" id="PHT36758.1"/>
    </source>
</evidence>
<reference evidence="1 2" key="1">
    <citation type="journal article" date="2017" name="Genome Biol.">
        <title>New reference genome sequences of hot pepper reveal the massive evolution of plant disease-resistance genes by retroduplication.</title>
        <authorList>
            <person name="Kim S."/>
            <person name="Park J."/>
            <person name="Yeom S.I."/>
            <person name="Kim Y.M."/>
            <person name="Seo E."/>
            <person name="Kim K.T."/>
            <person name="Kim M.S."/>
            <person name="Lee J.M."/>
            <person name="Cheong K."/>
            <person name="Shin H.S."/>
            <person name="Kim S.B."/>
            <person name="Han K."/>
            <person name="Lee J."/>
            <person name="Park M."/>
            <person name="Lee H.A."/>
            <person name="Lee H.Y."/>
            <person name="Lee Y."/>
            <person name="Oh S."/>
            <person name="Lee J.H."/>
            <person name="Choi E."/>
            <person name="Choi E."/>
            <person name="Lee S.E."/>
            <person name="Jeon J."/>
            <person name="Kim H."/>
            <person name="Choi G."/>
            <person name="Song H."/>
            <person name="Lee J."/>
            <person name="Lee S.C."/>
            <person name="Kwon J.K."/>
            <person name="Lee H.Y."/>
            <person name="Koo N."/>
            <person name="Hong Y."/>
            <person name="Kim R.W."/>
            <person name="Kang W.H."/>
            <person name="Huh J.H."/>
            <person name="Kang B.C."/>
            <person name="Yang T.J."/>
            <person name="Lee Y.H."/>
            <person name="Bennetzen J.L."/>
            <person name="Choi D."/>
        </authorList>
    </citation>
    <scope>NUCLEOTIDE SEQUENCE [LARGE SCALE GENOMIC DNA]</scope>
    <source>
        <strain evidence="2">cv. PBC81</strain>
    </source>
</reference>
<dbReference type="AlphaFoldDB" id="A0A2G2VUU3"/>
<keyword evidence="2" id="KW-1185">Reference proteome</keyword>
<evidence type="ECO:0000313" key="2">
    <source>
        <dbReference type="Proteomes" id="UP000224567"/>
    </source>
</evidence>
<dbReference type="EMBL" id="MLFT02000010">
    <property type="protein sequence ID" value="PHT36758.1"/>
    <property type="molecule type" value="Genomic_DNA"/>
</dbReference>
<dbReference type="Proteomes" id="UP000224567">
    <property type="component" value="Unassembled WGS sequence"/>
</dbReference>
<proteinExistence type="predicted"/>
<gene>
    <name evidence="1" type="ORF">CQW23_24458</name>
</gene>
<comment type="caution">
    <text evidence="1">The sequence shown here is derived from an EMBL/GenBank/DDBJ whole genome shotgun (WGS) entry which is preliminary data.</text>
</comment>
<sequence length="192" mass="21676">MQIPEDYIRLILKNMGNPVVQHSFHEANQVADILSRLGSHLPHPGNDHILFSPPVQVVQLQRDASGVLSSRIITWSMFNMLLCFRNEAISTSLHVPFNAKPSISSMSDKASTNQKLESHWDRPPTDSTKLKAITTENLSNRSSNHEDSLTVECRQREVGHDSRKGSFEMSTIMRGVYEKPINGKILPFELRS</sequence>
<dbReference type="OrthoDB" id="1306056at2759"/>
<accession>A0A2G2VUU3</accession>
<organism evidence="1 2">
    <name type="scientific">Capsicum baccatum</name>
    <name type="common">Peruvian pepper</name>
    <dbReference type="NCBI Taxonomy" id="33114"/>
    <lineage>
        <taxon>Eukaryota</taxon>
        <taxon>Viridiplantae</taxon>
        <taxon>Streptophyta</taxon>
        <taxon>Embryophyta</taxon>
        <taxon>Tracheophyta</taxon>
        <taxon>Spermatophyta</taxon>
        <taxon>Magnoliopsida</taxon>
        <taxon>eudicotyledons</taxon>
        <taxon>Gunneridae</taxon>
        <taxon>Pentapetalae</taxon>
        <taxon>asterids</taxon>
        <taxon>lamiids</taxon>
        <taxon>Solanales</taxon>
        <taxon>Solanaceae</taxon>
        <taxon>Solanoideae</taxon>
        <taxon>Capsiceae</taxon>
        <taxon>Capsicum</taxon>
    </lineage>
</organism>
<name>A0A2G2VUU3_CAPBA</name>
<reference evidence="2" key="2">
    <citation type="journal article" date="2017" name="J. Anim. Genet.">
        <title>Multiple reference genome sequences of hot pepper reveal the massive evolution of plant disease resistance genes by retroduplication.</title>
        <authorList>
            <person name="Kim S."/>
            <person name="Park J."/>
            <person name="Yeom S.-I."/>
            <person name="Kim Y.-M."/>
            <person name="Seo E."/>
            <person name="Kim K.-T."/>
            <person name="Kim M.-S."/>
            <person name="Lee J.M."/>
            <person name="Cheong K."/>
            <person name="Shin H.-S."/>
            <person name="Kim S.-B."/>
            <person name="Han K."/>
            <person name="Lee J."/>
            <person name="Park M."/>
            <person name="Lee H.-A."/>
            <person name="Lee H.-Y."/>
            <person name="Lee Y."/>
            <person name="Oh S."/>
            <person name="Lee J.H."/>
            <person name="Choi E."/>
            <person name="Choi E."/>
            <person name="Lee S.E."/>
            <person name="Jeon J."/>
            <person name="Kim H."/>
            <person name="Choi G."/>
            <person name="Song H."/>
            <person name="Lee J."/>
            <person name="Lee S.-C."/>
            <person name="Kwon J.-K."/>
            <person name="Lee H.-Y."/>
            <person name="Koo N."/>
            <person name="Hong Y."/>
            <person name="Kim R.W."/>
            <person name="Kang W.-H."/>
            <person name="Huh J.H."/>
            <person name="Kang B.-C."/>
            <person name="Yang T.-J."/>
            <person name="Lee Y.-H."/>
            <person name="Bennetzen J.L."/>
            <person name="Choi D."/>
        </authorList>
    </citation>
    <scope>NUCLEOTIDE SEQUENCE [LARGE SCALE GENOMIC DNA]</scope>
    <source>
        <strain evidence="2">cv. PBC81</strain>
    </source>
</reference>
<protein>
    <submittedName>
        <fullName evidence="1">Uncharacterized protein</fullName>
    </submittedName>
</protein>